<dbReference type="PANTHER" id="PTHR10566">
    <property type="entry name" value="CHAPERONE-ACTIVITY OF BC1 COMPLEX CABC1 -RELATED"/>
    <property type="match status" value="1"/>
</dbReference>
<reference evidence="3 4" key="1">
    <citation type="submission" date="2014-02" db="EMBL/GenBank/DDBJ databases">
        <title>Expanding our view of genomic diversity in Candidatus Accumulibacter clades.</title>
        <authorList>
            <person name="Skennerton C.T."/>
            <person name="Barr J.J."/>
            <person name="Slater F.R."/>
            <person name="Bond P.L."/>
            <person name="Tyson G.W."/>
        </authorList>
    </citation>
    <scope>NUCLEOTIDE SEQUENCE [LARGE SCALE GENOMIC DNA]</scope>
    <source>
        <strain evidence="4">BA-91</strain>
    </source>
</reference>
<dbReference type="SUPFAM" id="SSF56112">
    <property type="entry name" value="Protein kinase-like (PK-like)"/>
    <property type="match status" value="1"/>
</dbReference>
<sequence length="488" mass="54358">MIRHPHVDNGLLEMLLRLTELVPPTYAGYRPLLADGLLYFLERLSPIRQQAIFAAQLGLPSNVSRARRMLALFRLCPTLHKLGQVVAHDRRLSLDLRLRLQELETLVPTDSLVAIRPLLERELGQIAGLQIGRKAIAEASVAVVLPFLWRQAGGTLPQRGVLKILRPGVQDRLNEELAIWPALGGFLEERCAHYGLPVFDYHNTLETVARLLANEVCLDREQTHLSQAADFYACSPDIFIPRLFPFSTPSVTAMERVDGCKVTRQDLPATEMRQRAERIIRALLAQPFWACQEAGAVFHADPHAGNLMATPDGRLAIIDWALTTRLSKRQCEAVVQLVLGAVTLNDRRICAAIAVLGQPVDDARVQAAVKESIRQVRCGNFPGFGWMTSLMDTLASTSAVRFPEEVILFRKALLTLSGVLPDVSPQMNMDGVLIREGAMRFFKGLAWRPWVWADSRGRVGAHLSNADLFGLWAELPATALRFWVGNDE</sequence>
<dbReference type="GO" id="GO:0016740">
    <property type="term" value="F:transferase activity"/>
    <property type="evidence" value="ECO:0007669"/>
    <property type="project" value="UniProtKB-KW"/>
</dbReference>
<comment type="similarity">
    <text evidence="1">Belongs to the protein kinase superfamily. ADCK protein kinase family.</text>
</comment>
<comment type="caution">
    <text evidence="3">The sequence shown here is derived from an EMBL/GenBank/DDBJ whole genome shotgun (WGS) entry which is preliminary data.</text>
</comment>
<evidence type="ECO:0000313" key="4">
    <source>
        <dbReference type="Proteomes" id="UP000020077"/>
    </source>
</evidence>
<dbReference type="InterPro" id="IPR011009">
    <property type="entry name" value="Kinase-like_dom_sf"/>
</dbReference>
<feature type="domain" description="ABC1 atypical kinase-like" evidence="2">
    <location>
        <begin position="131"/>
        <end position="350"/>
    </location>
</feature>
<accession>A0A080M9N4</accession>
<gene>
    <name evidence="3" type="primary">ubiB</name>
    <name evidence="3" type="ORF">AW09_000891</name>
</gene>
<dbReference type="Pfam" id="PF03109">
    <property type="entry name" value="ABC1"/>
    <property type="match status" value="1"/>
</dbReference>
<dbReference type="InterPro" id="IPR004147">
    <property type="entry name" value="ABC1_dom"/>
</dbReference>
<protein>
    <submittedName>
        <fullName evidence="3">Aminoglycoside acetyltransferase regulator</fullName>
    </submittedName>
</protein>
<dbReference type="PANTHER" id="PTHR10566:SF113">
    <property type="entry name" value="PROTEIN ACTIVITY OF BC1 COMPLEX KINASE 7, CHLOROPLASTIC"/>
    <property type="match status" value="1"/>
</dbReference>
<dbReference type="Proteomes" id="UP000020077">
    <property type="component" value="Unassembled WGS sequence"/>
</dbReference>
<dbReference type="InterPro" id="IPR050154">
    <property type="entry name" value="UbiB_kinase"/>
</dbReference>
<evidence type="ECO:0000259" key="2">
    <source>
        <dbReference type="Pfam" id="PF03109"/>
    </source>
</evidence>
<keyword evidence="3" id="KW-0808">Transferase</keyword>
<proteinExistence type="inferred from homology"/>
<evidence type="ECO:0000313" key="3">
    <source>
        <dbReference type="EMBL" id="KFB73834.1"/>
    </source>
</evidence>
<dbReference type="AlphaFoldDB" id="A0A080M9N4"/>
<organism evidence="3 4">
    <name type="scientific">Candidatus Accumulibacter phosphatis</name>
    <dbReference type="NCBI Taxonomy" id="327160"/>
    <lineage>
        <taxon>Bacteria</taxon>
        <taxon>Pseudomonadati</taxon>
        <taxon>Pseudomonadota</taxon>
        <taxon>Betaproteobacteria</taxon>
        <taxon>Candidatus Accumulibacter</taxon>
    </lineage>
</organism>
<name>A0A080M9N4_9PROT</name>
<dbReference type="EMBL" id="JDVG02000152">
    <property type="protein sequence ID" value="KFB73834.1"/>
    <property type="molecule type" value="Genomic_DNA"/>
</dbReference>
<evidence type="ECO:0000256" key="1">
    <source>
        <dbReference type="ARBA" id="ARBA00009670"/>
    </source>
</evidence>